<keyword evidence="8" id="KW-1185">Reference proteome</keyword>
<dbReference type="EMBL" id="NQVE01000188">
    <property type="protein sequence ID" value="RAL41519.1"/>
    <property type="molecule type" value="Genomic_DNA"/>
</dbReference>
<dbReference type="PANTHER" id="PTHR47866:SF2">
    <property type="entry name" value="HYDROXYPROLINE-RICH GLYCOPROTEIN FAMILY PROTEIN"/>
    <property type="match status" value="1"/>
</dbReference>
<evidence type="ECO:0008006" key="9">
    <source>
        <dbReference type="Google" id="ProtNLM"/>
    </source>
</evidence>
<comment type="caution">
    <text evidence="7">The sequence shown here is derived from an EMBL/GenBank/DDBJ whole genome shotgun (WGS) entry which is preliminary data.</text>
</comment>
<sequence length="380" mass="41082">MAGKEVAGEGVSANITGMSKNQLYDIMCQMKKLMEQNEKQAKQILVQNPTLARDLFQAQILLGMVRPTQTMGTPAPATQSSQPLSSHIQQSSAQPVPAVSSAQVNLQDQMRKPHQTQPSVSVPAAGAPPSNLQPSSLPLHPIHSVQQPKSTPVSVPQSVQAHPNKLPLLPHLQSHTTSVPTQLDQSIHTSGVQHLPPLQPPLPSQMRPSVQPFSQQIHPQMGHSVGFQQPGLPPQMHHSQSMFHGGKPPGPMGPPFIMQGQPPLQSQPPPQPLYQAGGSHIRTDFNHIGSSMPVDRGGNPPWIPGLHPENNTQKAQLPGLPPPFPGQMGPGNQPARQPALTPEMEQALLQQVMSLTPEQINSLPPDQRTQVLQLQQMLRK</sequence>
<evidence type="ECO:0000313" key="7">
    <source>
        <dbReference type="EMBL" id="RAL41519.1"/>
    </source>
</evidence>
<dbReference type="AlphaFoldDB" id="A0A328DAZ9"/>
<feature type="compositionally biased region" description="Low complexity" evidence="4">
    <location>
        <begin position="118"/>
        <end position="141"/>
    </location>
</feature>
<evidence type="ECO:0000256" key="4">
    <source>
        <dbReference type="SAM" id="MobiDB-lite"/>
    </source>
</evidence>
<dbReference type="GO" id="GO:0031124">
    <property type="term" value="P:mRNA 3'-end processing"/>
    <property type="evidence" value="ECO:0007669"/>
    <property type="project" value="InterPro"/>
</dbReference>
<dbReference type="PANTHER" id="PTHR47866">
    <property type="entry name" value="HYDROXYPROLINE-RICH GLYCOPROTEIN FAMILY PROTEIN"/>
    <property type="match status" value="1"/>
</dbReference>
<dbReference type="GO" id="GO:0005634">
    <property type="term" value="C:nucleus"/>
    <property type="evidence" value="ECO:0007669"/>
    <property type="project" value="UniProtKB-SubCell"/>
</dbReference>
<evidence type="ECO:0000259" key="5">
    <source>
        <dbReference type="Pfam" id="PF14304"/>
    </source>
</evidence>
<feature type="compositionally biased region" description="Low complexity" evidence="4">
    <location>
        <begin position="89"/>
        <end position="104"/>
    </location>
</feature>
<dbReference type="Pfam" id="PF14304">
    <property type="entry name" value="CSTF_C"/>
    <property type="match status" value="1"/>
</dbReference>
<dbReference type="Pfam" id="PF14327">
    <property type="entry name" value="CSTF2_hinge"/>
    <property type="match status" value="1"/>
</dbReference>
<evidence type="ECO:0000256" key="2">
    <source>
        <dbReference type="ARBA" id="ARBA00022884"/>
    </source>
</evidence>
<dbReference type="Gene3D" id="1.10.20.70">
    <property type="entry name" value="Transcription termination and cleavage factor, C-terminal domain"/>
    <property type="match status" value="1"/>
</dbReference>
<evidence type="ECO:0000313" key="8">
    <source>
        <dbReference type="Proteomes" id="UP000249390"/>
    </source>
</evidence>
<evidence type="ECO:0000256" key="1">
    <source>
        <dbReference type="ARBA" id="ARBA00004123"/>
    </source>
</evidence>
<dbReference type="InterPro" id="IPR038192">
    <property type="entry name" value="CSTF_C_sf"/>
</dbReference>
<feature type="region of interest" description="Disordered" evidence="4">
    <location>
        <begin position="69"/>
        <end position="158"/>
    </location>
</feature>
<accession>A0A328DAZ9</accession>
<gene>
    <name evidence="7" type="ORF">DM860_010313</name>
</gene>
<evidence type="ECO:0000259" key="6">
    <source>
        <dbReference type="Pfam" id="PF14327"/>
    </source>
</evidence>
<dbReference type="FunFam" id="1.10.20.70:FF:000001">
    <property type="entry name" value="Cleavage stimulation factor subunit 2"/>
    <property type="match status" value="1"/>
</dbReference>
<keyword evidence="2" id="KW-0694">RNA-binding</keyword>
<evidence type="ECO:0000256" key="3">
    <source>
        <dbReference type="ARBA" id="ARBA00023242"/>
    </source>
</evidence>
<keyword evidence="3" id="KW-0539">Nucleus</keyword>
<dbReference type="InterPro" id="IPR026896">
    <property type="entry name" value="CSTF_C"/>
</dbReference>
<dbReference type="GO" id="GO:0003723">
    <property type="term" value="F:RNA binding"/>
    <property type="evidence" value="ECO:0007669"/>
    <property type="project" value="UniProtKB-KW"/>
</dbReference>
<feature type="domain" description="Cleavage stimulation factor subunit 2 hinge" evidence="6">
    <location>
        <begin position="8"/>
        <end position="67"/>
    </location>
</feature>
<comment type="subcellular location">
    <subcellularLocation>
        <location evidence="1">Nucleus</location>
    </subcellularLocation>
</comment>
<protein>
    <recommendedName>
        <fullName evidence="9">Cleavage stimulation factor subunit 2 hinge domain-containing protein</fullName>
    </recommendedName>
</protein>
<dbReference type="Gene3D" id="1.25.40.630">
    <property type="match status" value="1"/>
</dbReference>
<dbReference type="Proteomes" id="UP000249390">
    <property type="component" value="Unassembled WGS sequence"/>
</dbReference>
<proteinExistence type="predicted"/>
<organism evidence="7 8">
    <name type="scientific">Cuscuta australis</name>
    <dbReference type="NCBI Taxonomy" id="267555"/>
    <lineage>
        <taxon>Eukaryota</taxon>
        <taxon>Viridiplantae</taxon>
        <taxon>Streptophyta</taxon>
        <taxon>Embryophyta</taxon>
        <taxon>Tracheophyta</taxon>
        <taxon>Spermatophyta</taxon>
        <taxon>Magnoliopsida</taxon>
        <taxon>eudicotyledons</taxon>
        <taxon>Gunneridae</taxon>
        <taxon>Pentapetalae</taxon>
        <taxon>asterids</taxon>
        <taxon>lamiids</taxon>
        <taxon>Solanales</taxon>
        <taxon>Convolvulaceae</taxon>
        <taxon>Cuscuteae</taxon>
        <taxon>Cuscuta</taxon>
        <taxon>Cuscuta subgen. Grammica</taxon>
        <taxon>Cuscuta sect. Cleistogrammica</taxon>
    </lineage>
</organism>
<feature type="domain" description="Transcription termination and cleavage factor C-terminal" evidence="5">
    <location>
        <begin position="346"/>
        <end position="379"/>
    </location>
</feature>
<reference evidence="7 8" key="1">
    <citation type="submission" date="2018-06" db="EMBL/GenBank/DDBJ databases">
        <title>The Genome of Cuscuta australis (Dodder) Provides Insight into the Evolution of Plant Parasitism.</title>
        <authorList>
            <person name="Liu H."/>
        </authorList>
    </citation>
    <scope>NUCLEOTIDE SEQUENCE [LARGE SCALE GENOMIC DNA]</scope>
    <source>
        <strain evidence="8">cv. Yunnan</strain>
        <tissue evidence="7">Vines</tissue>
    </source>
</reference>
<feature type="compositionally biased region" description="Polar residues" evidence="4">
    <location>
        <begin position="69"/>
        <end position="88"/>
    </location>
</feature>
<name>A0A328DAZ9_9ASTE</name>
<dbReference type="InterPro" id="IPR025742">
    <property type="entry name" value="CSTF2_hinge"/>
</dbReference>
<feature type="compositionally biased region" description="Polar residues" evidence="4">
    <location>
        <begin position="144"/>
        <end position="158"/>
    </location>
</feature>